<evidence type="ECO:0000313" key="2">
    <source>
        <dbReference type="Proteomes" id="UP000053820"/>
    </source>
</evidence>
<dbReference type="EMBL" id="KN840106">
    <property type="protein sequence ID" value="KIJ57804.1"/>
    <property type="molecule type" value="Genomic_DNA"/>
</dbReference>
<protein>
    <submittedName>
        <fullName evidence="1">Uncharacterized protein</fullName>
    </submittedName>
</protein>
<dbReference type="AlphaFoldDB" id="A0A0C9UXN8"/>
<name>A0A0C9UXN8_9AGAM</name>
<proteinExistence type="predicted"/>
<evidence type="ECO:0000313" key="1">
    <source>
        <dbReference type="EMBL" id="KIJ57804.1"/>
    </source>
</evidence>
<dbReference type="HOGENOM" id="CLU_3074229_0_0_1"/>
<sequence length="53" mass="5997">SVRFHLPMDISDVCELQDVNGHVLVLMDVDEYDSDDDLLSGGLSREVETDVRF</sequence>
<accession>A0A0C9UXN8</accession>
<keyword evidence="2" id="KW-1185">Reference proteome</keyword>
<reference evidence="1 2" key="1">
    <citation type="submission" date="2014-04" db="EMBL/GenBank/DDBJ databases">
        <title>Evolutionary Origins and Diversification of the Mycorrhizal Mutualists.</title>
        <authorList>
            <consortium name="DOE Joint Genome Institute"/>
            <consortium name="Mycorrhizal Genomics Consortium"/>
            <person name="Kohler A."/>
            <person name="Kuo A."/>
            <person name="Nagy L.G."/>
            <person name="Floudas D."/>
            <person name="Copeland A."/>
            <person name="Barry K.W."/>
            <person name="Cichocki N."/>
            <person name="Veneault-Fourrey C."/>
            <person name="LaButti K."/>
            <person name="Lindquist E.A."/>
            <person name="Lipzen A."/>
            <person name="Lundell T."/>
            <person name="Morin E."/>
            <person name="Murat C."/>
            <person name="Riley R."/>
            <person name="Ohm R."/>
            <person name="Sun H."/>
            <person name="Tunlid A."/>
            <person name="Henrissat B."/>
            <person name="Grigoriev I.V."/>
            <person name="Hibbett D.S."/>
            <person name="Martin F."/>
        </authorList>
    </citation>
    <scope>NUCLEOTIDE SEQUENCE [LARGE SCALE GENOMIC DNA]</scope>
    <source>
        <strain evidence="1 2">MD-312</strain>
    </source>
</reference>
<dbReference type="Proteomes" id="UP000053820">
    <property type="component" value="Unassembled WGS sequence"/>
</dbReference>
<gene>
    <name evidence="1" type="ORF">HYDPIDRAFT_120328</name>
</gene>
<organism evidence="1 2">
    <name type="scientific">Hydnomerulius pinastri MD-312</name>
    <dbReference type="NCBI Taxonomy" id="994086"/>
    <lineage>
        <taxon>Eukaryota</taxon>
        <taxon>Fungi</taxon>
        <taxon>Dikarya</taxon>
        <taxon>Basidiomycota</taxon>
        <taxon>Agaricomycotina</taxon>
        <taxon>Agaricomycetes</taxon>
        <taxon>Agaricomycetidae</taxon>
        <taxon>Boletales</taxon>
        <taxon>Boletales incertae sedis</taxon>
        <taxon>Leucogyrophana</taxon>
    </lineage>
</organism>
<feature type="non-terminal residue" evidence="1">
    <location>
        <position position="1"/>
    </location>
</feature>